<evidence type="ECO:0000313" key="2">
    <source>
        <dbReference type="EMBL" id="GJM96125.1"/>
    </source>
</evidence>
<dbReference type="Proteomes" id="UP001054889">
    <property type="component" value="Unassembled WGS sequence"/>
</dbReference>
<reference evidence="2" key="2">
    <citation type="submission" date="2021-12" db="EMBL/GenBank/DDBJ databases">
        <title>Resequencing data analysis of finger millet.</title>
        <authorList>
            <person name="Hatakeyama M."/>
            <person name="Aluri S."/>
            <person name="Balachadran M.T."/>
            <person name="Sivarajan S.R."/>
            <person name="Poveda L."/>
            <person name="Shimizu-Inatsugi R."/>
            <person name="Schlapbach R."/>
            <person name="Sreeman S.M."/>
            <person name="Shimizu K.K."/>
        </authorList>
    </citation>
    <scope>NUCLEOTIDE SEQUENCE</scope>
</reference>
<name>A0AAV5CDF0_ELECO</name>
<dbReference type="SUPFAM" id="SSF81383">
    <property type="entry name" value="F-box domain"/>
    <property type="match status" value="1"/>
</dbReference>
<dbReference type="Pfam" id="PF00646">
    <property type="entry name" value="F-box"/>
    <property type="match status" value="1"/>
</dbReference>
<evidence type="ECO:0000259" key="1">
    <source>
        <dbReference type="SMART" id="SM00256"/>
    </source>
</evidence>
<evidence type="ECO:0000313" key="3">
    <source>
        <dbReference type="Proteomes" id="UP001054889"/>
    </source>
</evidence>
<dbReference type="InterPro" id="IPR036047">
    <property type="entry name" value="F-box-like_dom_sf"/>
</dbReference>
<proteinExistence type="predicted"/>
<accession>A0AAV5CDF0</accession>
<gene>
    <name evidence="2" type="primary">ga12937</name>
    <name evidence="2" type="ORF">PR202_ga12937</name>
</gene>
<dbReference type="AlphaFoldDB" id="A0AAV5CDF0"/>
<sequence length="87" mass="10001">MEEQDLANVLRRLAPHDLAKSRCVSQAWHNIIDDHRLLLSHLLPHKVGGIFIKFHNKSSWELFSRPSTGPIISSWFNFLPDGVEDKS</sequence>
<organism evidence="2 3">
    <name type="scientific">Eleusine coracana subsp. coracana</name>
    <dbReference type="NCBI Taxonomy" id="191504"/>
    <lineage>
        <taxon>Eukaryota</taxon>
        <taxon>Viridiplantae</taxon>
        <taxon>Streptophyta</taxon>
        <taxon>Embryophyta</taxon>
        <taxon>Tracheophyta</taxon>
        <taxon>Spermatophyta</taxon>
        <taxon>Magnoliopsida</taxon>
        <taxon>Liliopsida</taxon>
        <taxon>Poales</taxon>
        <taxon>Poaceae</taxon>
        <taxon>PACMAD clade</taxon>
        <taxon>Chloridoideae</taxon>
        <taxon>Cynodonteae</taxon>
        <taxon>Eleusininae</taxon>
        <taxon>Eleusine</taxon>
    </lineage>
</organism>
<dbReference type="SMART" id="SM00256">
    <property type="entry name" value="FBOX"/>
    <property type="match status" value="1"/>
</dbReference>
<keyword evidence="3" id="KW-1185">Reference proteome</keyword>
<dbReference type="InterPro" id="IPR001810">
    <property type="entry name" value="F-box_dom"/>
</dbReference>
<feature type="domain" description="F-box" evidence="1">
    <location>
        <begin position="1"/>
        <end position="41"/>
    </location>
</feature>
<protein>
    <recommendedName>
        <fullName evidence="1">F-box domain-containing protein</fullName>
    </recommendedName>
</protein>
<comment type="caution">
    <text evidence="2">The sequence shown here is derived from an EMBL/GenBank/DDBJ whole genome shotgun (WGS) entry which is preliminary data.</text>
</comment>
<dbReference type="PANTHER" id="PTHR34591">
    <property type="entry name" value="OS03G0653100 PROTEIN-RELATED"/>
    <property type="match status" value="1"/>
</dbReference>
<reference evidence="2" key="1">
    <citation type="journal article" date="2018" name="DNA Res.">
        <title>Multiple hybrid de novo genome assembly of finger millet, an orphan allotetraploid crop.</title>
        <authorList>
            <person name="Hatakeyama M."/>
            <person name="Aluri S."/>
            <person name="Balachadran M.T."/>
            <person name="Sivarajan S.R."/>
            <person name="Patrignani A."/>
            <person name="Gruter S."/>
            <person name="Poveda L."/>
            <person name="Shimizu-Inatsugi R."/>
            <person name="Baeten J."/>
            <person name="Francoijs K.J."/>
            <person name="Nataraja K.N."/>
            <person name="Reddy Y.A.N."/>
            <person name="Phadnis S."/>
            <person name="Ravikumar R.L."/>
            <person name="Schlapbach R."/>
            <person name="Sreeman S.M."/>
            <person name="Shimizu K.K."/>
        </authorList>
    </citation>
    <scope>NUCLEOTIDE SEQUENCE</scope>
</reference>
<dbReference type="EMBL" id="BQKI01000006">
    <property type="protein sequence ID" value="GJM96125.1"/>
    <property type="molecule type" value="Genomic_DNA"/>
</dbReference>